<keyword evidence="1" id="KW-0472">Membrane</keyword>
<evidence type="ECO:0000256" key="1">
    <source>
        <dbReference type="SAM" id="Phobius"/>
    </source>
</evidence>
<dbReference type="Proteomes" id="UP001283361">
    <property type="component" value="Unassembled WGS sequence"/>
</dbReference>
<accession>A0AAE0XUD5</accession>
<evidence type="ECO:0000313" key="2">
    <source>
        <dbReference type="EMBL" id="KAK3712490.1"/>
    </source>
</evidence>
<gene>
    <name evidence="2" type="ORF">RRG08_002820</name>
</gene>
<proteinExistence type="predicted"/>
<dbReference type="AlphaFoldDB" id="A0AAE0XUD5"/>
<keyword evidence="1" id="KW-1133">Transmembrane helix</keyword>
<keyword evidence="1" id="KW-0812">Transmembrane</keyword>
<comment type="caution">
    <text evidence="2">The sequence shown here is derived from an EMBL/GenBank/DDBJ whole genome shotgun (WGS) entry which is preliminary data.</text>
</comment>
<organism evidence="2 3">
    <name type="scientific">Elysia crispata</name>
    <name type="common">lettuce slug</name>
    <dbReference type="NCBI Taxonomy" id="231223"/>
    <lineage>
        <taxon>Eukaryota</taxon>
        <taxon>Metazoa</taxon>
        <taxon>Spiralia</taxon>
        <taxon>Lophotrochozoa</taxon>
        <taxon>Mollusca</taxon>
        <taxon>Gastropoda</taxon>
        <taxon>Heterobranchia</taxon>
        <taxon>Euthyneura</taxon>
        <taxon>Panpulmonata</taxon>
        <taxon>Sacoglossa</taxon>
        <taxon>Placobranchoidea</taxon>
        <taxon>Plakobranchidae</taxon>
        <taxon>Elysia</taxon>
    </lineage>
</organism>
<sequence length="149" mass="17268">MSYGWKQSKEGDIHVNFHGVLLKNYLNLRLSREQTYCARFYRYNSPRLTSDLSTDQRSATLELSLCTIMSIMWQDFRPKFDQHHIQSLRHNARSDNLTEDQNFLFSTSVSIIIYLGMPSVILPVAYYSSIVPSTSCQPCDPRCLLSSFL</sequence>
<evidence type="ECO:0000313" key="3">
    <source>
        <dbReference type="Proteomes" id="UP001283361"/>
    </source>
</evidence>
<feature type="transmembrane region" description="Helical" evidence="1">
    <location>
        <begin position="103"/>
        <end position="127"/>
    </location>
</feature>
<reference evidence="2" key="1">
    <citation type="journal article" date="2023" name="G3 (Bethesda)">
        <title>A reference genome for the long-term kleptoplast-retaining sea slug Elysia crispata morphotype clarki.</title>
        <authorList>
            <person name="Eastman K.E."/>
            <person name="Pendleton A.L."/>
            <person name="Shaikh M.A."/>
            <person name="Suttiyut T."/>
            <person name="Ogas R."/>
            <person name="Tomko P."/>
            <person name="Gavelis G."/>
            <person name="Widhalm J.R."/>
            <person name="Wisecaver J.H."/>
        </authorList>
    </citation>
    <scope>NUCLEOTIDE SEQUENCE</scope>
    <source>
        <strain evidence="2">ECLA1</strain>
    </source>
</reference>
<name>A0AAE0XUD5_9GAST</name>
<keyword evidence="3" id="KW-1185">Reference proteome</keyword>
<protein>
    <submittedName>
        <fullName evidence="2">Uncharacterized protein</fullName>
    </submittedName>
</protein>
<dbReference type="EMBL" id="JAWDGP010007584">
    <property type="protein sequence ID" value="KAK3712490.1"/>
    <property type="molecule type" value="Genomic_DNA"/>
</dbReference>